<dbReference type="Pfam" id="PF08327">
    <property type="entry name" value="AHSA1"/>
    <property type="match status" value="1"/>
</dbReference>
<reference evidence="3 4" key="1">
    <citation type="submission" date="2024-05" db="EMBL/GenBank/DDBJ databases">
        <authorList>
            <person name="Liu Q."/>
            <person name="Xin Y.-H."/>
        </authorList>
    </citation>
    <scope>NUCLEOTIDE SEQUENCE [LARGE SCALE GENOMIC DNA]</scope>
    <source>
        <strain evidence="3 4">CGMCC 1.10181</strain>
    </source>
</reference>
<evidence type="ECO:0000256" key="1">
    <source>
        <dbReference type="ARBA" id="ARBA00006817"/>
    </source>
</evidence>
<feature type="domain" description="Activator of Hsp90 ATPase homologue 1/2-like C-terminal" evidence="2">
    <location>
        <begin position="14"/>
        <end position="147"/>
    </location>
</feature>
<proteinExistence type="inferred from homology"/>
<name>A0ABU9XZD6_9SPHN</name>
<comment type="similarity">
    <text evidence="1">Belongs to the AHA1 family.</text>
</comment>
<dbReference type="InterPro" id="IPR013538">
    <property type="entry name" value="ASHA1/2-like_C"/>
</dbReference>
<evidence type="ECO:0000313" key="4">
    <source>
        <dbReference type="Proteomes" id="UP001419910"/>
    </source>
</evidence>
<organism evidence="3 4">
    <name type="scientific">Sphingomonas oligophenolica</name>
    <dbReference type="NCBI Taxonomy" id="301154"/>
    <lineage>
        <taxon>Bacteria</taxon>
        <taxon>Pseudomonadati</taxon>
        <taxon>Pseudomonadota</taxon>
        <taxon>Alphaproteobacteria</taxon>
        <taxon>Sphingomonadales</taxon>
        <taxon>Sphingomonadaceae</taxon>
        <taxon>Sphingomonas</taxon>
    </lineage>
</organism>
<accession>A0ABU9XZD6</accession>
<dbReference type="InterPro" id="IPR023393">
    <property type="entry name" value="START-like_dom_sf"/>
</dbReference>
<gene>
    <name evidence="3" type="ORF">ABC974_04745</name>
</gene>
<dbReference type="Gene3D" id="3.30.530.20">
    <property type="match status" value="1"/>
</dbReference>
<evidence type="ECO:0000259" key="2">
    <source>
        <dbReference type="Pfam" id="PF08327"/>
    </source>
</evidence>
<dbReference type="RefSeq" id="WP_343891584.1">
    <property type="nucleotide sequence ID" value="NZ_BAAAEH010000047.1"/>
</dbReference>
<dbReference type="SUPFAM" id="SSF55961">
    <property type="entry name" value="Bet v1-like"/>
    <property type="match status" value="1"/>
</dbReference>
<dbReference type="Proteomes" id="UP001419910">
    <property type="component" value="Unassembled WGS sequence"/>
</dbReference>
<dbReference type="EMBL" id="JBDIME010000003">
    <property type="protein sequence ID" value="MEN2788925.1"/>
    <property type="molecule type" value="Genomic_DNA"/>
</dbReference>
<keyword evidence="4" id="KW-1185">Reference proteome</keyword>
<sequence>MSNDLELSVTRLIDAPVELVWKIATERLTEWWCPKPWTTEIVDHEWRPGARTAMIMRGPNGEEHPTEGIVLEVTPNTRFVFTDALKAGWIPQTAFMVGFFEFADEGGKTRYTAGARHWTAEAKARHEAMGFTEGWGKVAEQLAAIAEAEARVDA</sequence>
<comment type="caution">
    <text evidence="3">The sequence shown here is derived from an EMBL/GenBank/DDBJ whole genome shotgun (WGS) entry which is preliminary data.</text>
</comment>
<dbReference type="CDD" id="cd08896">
    <property type="entry name" value="SRPBCC_CalC_Aha1-like_3"/>
    <property type="match status" value="1"/>
</dbReference>
<protein>
    <submittedName>
        <fullName evidence="3">SRPBCC family protein</fullName>
    </submittedName>
</protein>
<evidence type="ECO:0000313" key="3">
    <source>
        <dbReference type="EMBL" id="MEN2788925.1"/>
    </source>
</evidence>